<proteinExistence type="predicted"/>
<keyword evidence="2" id="KW-1185">Reference proteome</keyword>
<dbReference type="EMBL" id="CM056810">
    <property type="protein sequence ID" value="KAJ8642974.1"/>
    <property type="molecule type" value="Genomic_DNA"/>
</dbReference>
<accession>A0ACC2MCA0</accession>
<evidence type="ECO:0000313" key="1">
    <source>
        <dbReference type="EMBL" id="KAJ8642974.1"/>
    </source>
</evidence>
<evidence type="ECO:0000313" key="2">
    <source>
        <dbReference type="Proteomes" id="UP001234297"/>
    </source>
</evidence>
<name>A0ACC2MCA0_PERAE</name>
<comment type="caution">
    <text evidence="1">The sequence shown here is derived from an EMBL/GenBank/DDBJ whole genome shotgun (WGS) entry which is preliminary data.</text>
</comment>
<protein>
    <submittedName>
        <fullName evidence="1">Uncharacterized protein</fullName>
    </submittedName>
</protein>
<gene>
    <name evidence="1" type="ORF">MRB53_004722</name>
</gene>
<reference evidence="1 2" key="1">
    <citation type="journal article" date="2022" name="Hortic Res">
        <title>A haplotype resolved chromosomal level avocado genome allows analysis of novel avocado genes.</title>
        <authorList>
            <person name="Nath O."/>
            <person name="Fletcher S.J."/>
            <person name="Hayward A."/>
            <person name="Shaw L.M."/>
            <person name="Masouleh A.K."/>
            <person name="Furtado A."/>
            <person name="Henry R.J."/>
            <person name="Mitter N."/>
        </authorList>
    </citation>
    <scope>NUCLEOTIDE SEQUENCE [LARGE SCALE GENOMIC DNA]</scope>
    <source>
        <strain evidence="2">cv. Hass</strain>
    </source>
</reference>
<dbReference type="Proteomes" id="UP001234297">
    <property type="component" value="Chromosome 2"/>
</dbReference>
<organism evidence="1 2">
    <name type="scientific">Persea americana</name>
    <name type="common">Avocado</name>
    <dbReference type="NCBI Taxonomy" id="3435"/>
    <lineage>
        <taxon>Eukaryota</taxon>
        <taxon>Viridiplantae</taxon>
        <taxon>Streptophyta</taxon>
        <taxon>Embryophyta</taxon>
        <taxon>Tracheophyta</taxon>
        <taxon>Spermatophyta</taxon>
        <taxon>Magnoliopsida</taxon>
        <taxon>Magnoliidae</taxon>
        <taxon>Laurales</taxon>
        <taxon>Lauraceae</taxon>
        <taxon>Persea</taxon>
    </lineage>
</organism>
<sequence>MRLGSAKLWDFEPASSLSLSLSSNCFSSSSHESKRPMQSFDLRAPAALALPGADEDINVAAGYLTRALLFSVSKFEVVCLYNAEEKQGISVGMTFSSLHTIHEDFYSTCTHVKVNEADWCIPRLRSVPSEEVYCAAIVLLGGF</sequence>